<accession>A0ABT6F282</accession>
<sequence>MKHFLATGSFTALSFLCLTTAAFASPAPSLDSDGTQSTYVTASVKFPSIVGAKISGSNHVITISGNGMSLRGLAIALPKQMENFTDVTIQNGSGGFIPAMVERQDGRLMILFAAPVVANSILNVQLNDVQMRTKGGEQLPYGVKVMQTGTNGDISIGTALISVPNRD</sequence>
<dbReference type="RefSeq" id="WP_277867810.1">
    <property type="nucleotide sequence ID" value="NZ_JAKKUT010000005.1"/>
</dbReference>
<evidence type="ECO:0000313" key="3">
    <source>
        <dbReference type="Proteomes" id="UP001154265"/>
    </source>
</evidence>
<reference evidence="2" key="2">
    <citation type="submission" date="2022-01" db="EMBL/GenBank/DDBJ databases">
        <authorList>
            <person name="Zivanovic Y."/>
            <person name="Moreira D."/>
            <person name="Lopez-Garcia P."/>
        </authorList>
    </citation>
    <scope>NUCLEOTIDE SEQUENCE</scope>
    <source>
        <strain evidence="2">G9</strain>
    </source>
</reference>
<evidence type="ECO:0000256" key="1">
    <source>
        <dbReference type="SAM" id="SignalP"/>
    </source>
</evidence>
<keyword evidence="3" id="KW-1185">Reference proteome</keyword>
<gene>
    <name evidence="2" type="ORF">L3556_13245</name>
</gene>
<keyword evidence="1" id="KW-0732">Signal</keyword>
<evidence type="ECO:0000313" key="2">
    <source>
        <dbReference type="EMBL" id="MDG2991888.1"/>
    </source>
</evidence>
<dbReference type="EMBL" id="JAKKUT010000005">
    <property type="protein sequence ID" value="MDG2991888.1"/>
    <property type="molecule type" value="Genomic_DNA"/>
</dbReference>
<name>A0ABT6F282_9SYNE</name>
<organism evidence="2 3">
    <name type="scientific">Candidatus Synechococcus calcipolaris G9</name>
    <dbReference type="NCBI Taxonomy" id="1497997"/>
    <lineage>
        <taxon>Bacteria</taxon>
        <taxon>Bacillati</taxon>
        <taxon>Cyanobacteriota</taxon>
        <taxon>Cyanophyceae</taxon>
        <taxon>Synechococcales</taxon>
        <taxon>Synechococcaceae</taxon>
        <taxon>Synechococcus</taxon>
    </lineage>
</organism>
<dbReference type="Proteomes" id="UP001154265">
    <property type="component" value="Unassembled WGS sequence"/>
</dbReference>
<reference evidence="2" key="1">
    <citation type="journal article" date="2022" name="Genome Biol. Evol.">
        <title>A New Gene Family Diagnostic for Intracellular Biomineralization of Amorphous Ca Carbonates by Cyanobacteria.</title>
        <authorList>
            <person name="Benzerara K."/>
            <person name="Duprat E."/>
            <person name="Bitard-Feildel T."/>
            <person name="Caumes G."/>
            <person name="Cassier-Chauvat C."/>
            <person name="Chauvat F."/>
            <person name="Dezi M."/>
            <person name="Diop S.I."/>
            <person name="Gaschignard G."/>
            <person name="Gorgen S."/>
            <person name="Gugger M."/>
            <person name="Lopez-Garcia P."/>
            <person name="Millet M."/>
            <person name="Skouri-Panet F."/>
            <person name="Moreira D."/>
            <person name="Callebaut I."/>
        </authorList>
    </citation>
    <scope>NUCLEOTIDE SEQUENCE</scope>
    <source>
        <strain evidence="2">G9</strain>
    </source>
</reference>
<feature type="chain" id="PRO_5046980783" evidence="1">
    <location>
        <begin position="25"/>
        <end position="167"/>
    </location>
</feature>
<feature type="signal peptide" evidence="1">
    <location>
        <begin position="1"/>
        <end position="24"/>
    </location>
</feature>
<comment type="caution">
    <text evidence="2">The sequence shown here is derived from an EMBL/GenBank/DDBJ whole genome shotgun (WGS) entry which is preliminary data.</text>
</comment>
<protein>
    <submittedName>
        <fullName evidence="2">Uncharacterized protein</fullName>
    </submittedName>
</protein>
<proteinExistence type="predicted"/>